<organism evidence="2 3">
    <name type="scientific">Deinococcus budaensis</name>
    <dbReference type="NCBI Taxonomy" id="1665626"/>
    <lineage>
        <taxon>Bacteria</taxon>
        <taxon>Thermotogati</taxon>
        <taxon>Deinococcota</taxon>
        <taxon>Deinococci</taxon>
        <taxon>Deinococcales</taxon>
        <taxon>Deinococcaceae</taxon>
        <taxon>Deinococcus</taxon>
    </lineage>
</organism>
<protein>
    <submittedName>
        <fullName evidence="2">Putative DsbA family dithiol-disulfide isomerase</fullName>
    </submittedName>
</protein>
<sequence>MTLFPPSSPEKLRVDIWSDIACPWCYVGKRRFEAALAGFPQRDQVEVVWHSFELDPSAPAQPGGSMRSILARKYGGGEAGAQQMLDSMTVTAAGEGLDYHFERLQPTNTFQAHQVIHLAAGRGLQDQLKERLLRAFFVEGEFLGDPETLVRLASEVGLDAGEVRTALASGEYAQAVRQDEAQAQALGISGVPFFVLGGKYGVSGAQSPEVLRGALAQLWQETHPAPLTLLGSGTPAEGCEGDECAVPQQETASTRG</sequence>
<dbReference type="InterPro" id="IPR001853">
    <property type="entry name" value="DSBA-like_thioredoxin_dom"/>
</dbReference>
<keyword evidence="2" id="KW-0413">Isomerase</keyword>
<reference evidence="2 3" key="1">
    <citation type="submission" date="2020-08" db="EMBL/GenBank/DDBJ databases">
        <title>Genomic Encyclopedia of Type Strains, Phase IV (KMG-IV): sequencing the most valuable type-strain genomes for metagenomic binning, comparative biology and taxonomic classification.</title>
        <authorList>
            <person name="Goeker M."/>
        </authorList>
    </citation>
    <scope>NUCLEOTIDE SEQUENCE [LARGE SCALE GENOMIC DNA]</scope>
    <source>
        <strain evidence="2 3">DSM 101791</strain>
    </source>
</reference>
<dbReference type="GO" id="GO:0016491">
    <property type="term" value="F:oxidoreductase activity"/>
    <property type="evidence" value="ECO:0007669"/>
    <property type="project" value="InterPro"/>
</dbReference>
<name>A0A7W8GGQ2_9DEIO</name>
<dbReference type="Gene3D" id="3.40.30.10">
    <property type="entry name" value="Glutaredoxin"/>
    <property type="match status" value="1"/>
</dbReference>
<dbReference type="AlphaFoldDB" id="A0A7W8GGQ2"/>
<gene>
    <name evidence="2" type="ORF">HNQ09_002284</name>
</gene>
<evidence type="ECO:0000259" key="1">
    <source>
        <dbReference type="Pfam" id="PF01323"/>
    </source>
</evidence>
<dbReference type="InterPro" id="IPR036249">
    <property type="entry name" value="Thioredoxin-like_sf"/>
</dbReference>
<dbReference type="GO" id="GO:0016853">
    <property type="term" value="F:isomerase activity"/>
    <property type="evidence" value="ECO:0007669"/>
    <property type="project" value="UniProtKB-KW"/>
</dbReference>
<keyword evidence="3" id="KW-1185">Reference proteome</keyword>
<dbReference type="CDD" id="cd03024">
    <property type="entry name" value="DsbA_FrnE"/>
    <property type="match status" value="1"/>
</dbReference>
<comment type="caution">
    <text evidence="2">The sequence shown here is derived from an EMBL/GenBank/DDBJ whole genome shotgun (WGS) entry which is preliminary data.</text>
</comment>
<evidence type="ECO:0000313" key="2">
    <source>
        <dbReference type="EMBL" id="MBB5234841.1"/>
    </source>
</evidence>
<dbReference type="Pfam" id="PF01323">
    <property type="entry name" value="DSBA"/>
    <property type="match status" value="1"/>
</dbReference>
<dbReference type="RefSeq" id="WP_184029212.1">
    <property type="nucleotide sequence ID" value="NZ_JACHFN010000008.1"/>
</dbReference>
<proteinExistence type="predicted"/>
<dbReference type="EMBL" id="JACHFN010000008">
    <property type="protein sequence ID" value="MBB5234841.1"/>
    <property type="molecule type" value="Genomic_DNA"/>
</dbReference>
<dbReference type="Proteomes" id="UP000525389">
    <property type="component" value="Unassembled WGS sequence"/>
</dbReference>
<feature type="domain" description="DSBA-like thioredoxin" evidence="1">
    <location>
        <begin position="13"/>
        <end position="216"/>
    </location>
</feature>
<dbReference type="PANTHER" id="PTHR13887">
    <property type="entry name" value="GLUTATHIONE S-TRANSFERASE KAPPA"/>
    <property type="match status" value="1"/>
</dbReference>
<dbReference type="PANTHER" id="PTHR13887:SF41">
    <property type="entry name" value="THIOREDOXIN SUPERFAMILY PROTEIN"/>
    <property type="match status" value="1"/>
</dbReference>
<dbReference type="SUPFAM" id="SSF52833">
    <property type="entry name" value="Thioredoxin-like"/>
    <property type="match status" value="1"/>
</dbReference>
<accession>A0A7W8GGQ2</accession>
<evidence type="ECO:0000313" key="3">
    <source>
        <dbReference type="Proteomes" id="UP000525389"/>
    </source>
</evidence>